<evidence type="ECO:0000313" key="1">
    <source>
        <dbReference type="EMBL" id="KAK7094665.1"/>
    </source>
</evidence>
<dbReference type="Proteomes" id="UP001374579">
    <property type="component" value="Unassembled WGS sequence"/>
</dbReference>
<gene>
    <name evidence="1" type="ORF">V1264_006185</name>
</gene>
<proteinExistence type="predicted"/>
<dbReference type="AlphaFoldDB" id="A0AAN9AWF0"/>
<sequence length="111" mass="12018">MCVVTGTGTLRHRDASVPGRFVPYCAGASRSVPVPKRPGTPMTRYSGTLRYRDASAPGRFGTGTLRYRDASAPGRFGTGTLRDVPPTPCYFMFDMYSYCTKVTALPVTSVP</sequence>
<evidence type="ECO:0000313" key="2">
    <source>
        <dbReference type="Proteomes" id="UP001374579"/>
    </source>
</evidence>
<name>A0AAN9AWF0_9CAEN</name>
<accession>A0AAN9AWF0</accession>
<comment type="caution">
    <text evidence="1">The sequence shown here is derived from an EMBL/GenBank/DDBJ whole genome shotgun (WGS) entry which is preliminary data.</text>
</comment>
<keyword evidence="2" id="KW-1185">Reference proteome</keyword>
<organism evidence="1 2">
    <name type="scientific">Littorina saxatilis</name>
    <dbReference type="NCBI Taxonomy" id="31220"/>
    <lineage>
        <taxon>Eukaryota</taxon>
        <taxon>Metazoa</taxon>
        <taxon>Spiralia</taxon>
        <taxon>Lophotrochozoa</taxon>
        <taxon>Mollusca</taxon>
        <taxon>Gastropoda</taxon>
        <taxon>Caenogastropoda</taxon>
        <taxon>Littorinimorpha</taxon>
        <taxon>Littorinoidea</taxon>
        <taxon>Littorinidae</taxon>
        <taxon>Littorina</taxon>
    </lineage>
</organism>
<reference evidence="1 2" key="1">
    <citation type="submission" date="2024-02" db="EMBL/GenBank/DDBJ databases">
        <title>Chromosome-scale genome assembly of the rough periwinkle Littorina saxatilis.</title>
        <authorList>
            <person name="De Jode A."/>
            <person name="Faria R."/>
            <person name="Formenti G."/>
            <person name="Sims Y."/>
            <person name="Smith T.P."/>
            <person name="Tracey A."/>
            <person name="Wood J.M.D."/>
            <person name="Zagrodzka Z.B."/>
            <person name="Johannesson K."/>
            <person name="Butlin R.K."/>
            <person name="Leder E.H."/>
        </authorList>
    </citation>
    <scope>NUCLEOTIDE SEQUENCE [LARGE SCALE GENOMIC DNA]</scope>
    <source>
        <strain evidence="1">Snail1</strain>
        <tissue evidence="1">Muscle</tissue>
    </source>
</reference>
<protein>
    <submittedName>
        <fullName evidence="1">Uncharacterized protein</fullName>
    </submittedName>
</protein>
<dbReference type="EMBL" id="JBAMIC010000018">
    <property type="protein sequence ID" value="KAK7094665.1"/>
    <property type="molecule type" value="Genomic_DNA"/>
</dbReference>